<name>A0AAP0B126_9ASPA</name>
<comment type="caution">
    <text evidence="1">The sequence shown here is derived from an EMBL/GenBank/DDBJ whole genome shotgun (WGS) entry which is preliminary data.</text>
</comment>
<evidence type="ECO:0000313" key="1">
    <source>
        <dbReference type="EMBL" id="KAK8923517.1"/>
    </source>
</evidence>
<dbReference type="PANTHER" id="PTHR34278:SF1">
    <property type="entry name" value="PROTEIN THI031, PUTATIVE-RELATED"/>
    <property type="match status" value="1"/>
</dbReference>
<dbReference type="EMBL" id="JBBWWQ010000017">
    <property type="protein sequence ID" value="KAK8923517.1"/>
    <property type="molecule type" value="Genomic_DNA"/>
</dbReference>
<protein>
    <submittedName>
        <fullName evidence="1">Uncharacterized protein</fullName>
    </submittedName>
</protein>
<accession>A0AAP0B126</accession>
<evidence type="ECO:0000313" key="2">
    <source>
        <dbReference type="Proteomes" id="UP001418222"/>
    </source>
</evidence>
<dbReference type="PANTHER" id="PTHR34278">
    <property type="entry name" value="PROTEIN THI031, PUTATIVE-RELATED"/>
    <property type="match status" value="1"/>
</dbReference>
<sequence>MRREGRQHGMVQTIFNLSEDVHSKFPIQIDGPFMGVFTKAPSKPTNSSRYTSRCRKPGCGNCHRRPASKALAKIKGSRKHSTVEVSDFFLKSDCSPYNEECVLEDDSELDGDDSEVDAGEDICCSGGSGGDDCEDGGWVLVERLIL</sequence>
<proteinExistence type="predicted"/>
<dbReference type="AlphaFoldDB" id="A0AAP0B126"/>
<reference evidence="1 2" key="1">
    <citation type="journal article" date="2022" name="Nat. Plants">
        <title>Genomes of leafy and leafless Platanthera orchids illuminate the evolution of mycoheterotrophy.</title>
        <authorList>
            <person name="Li M.H."/>
            <person name="Liu K.W."/>
            <person name="Li Z."/>
            <person name="Lu H.C."/>
            <person name="Ye Q.L."/>
            <person name="Zhang D."/>
            <person name="Wang J.Y."/>
            <person name="Li Y.F."/>
            <person name="Zhong Z.M."/>
            <person name="Liu X."/>
            <person name="Yu X."/>
            <person name="Liu D.K."/>
            <person name="Tu X.D."/>
            <person name="Liu B."/>
            <person name="Hao Y."/>
            <person name="Liao X.Y."/>
            <person name="Jiang Y.T."/>
            <person name="Sun W.H."/>
            <person name="Chen J."/>
            <person name="Chen Y.Q."/>
            <person name="Ai Y."/>
            <person name="Zhai J.W."/>
            <person name="Wu S.S."/>
            <person name="Zhou Z."/>
            <person name="Hsiao Y.Y."/>
            <person name="Wu W.L."/>
            <person name="Chen Y.Y."/>
            <person name="Lin Y.F."/>
            <person name="Hsu J.L."/>
            <person name="Li C.Y."/>
            <person name="Wang Z.W."/>
            <person name="Zhao X."/>
            <person name="Zhong W.Y."/>
            <person name="Ma X.K."/>
            <person name="Ma L."/>
            <person name="Huang J."/>
            <person name="Chen G.Z."/>
            <person name="Huang M.Z."/>
            <person name="Huang L."/>
            <person name="Peng D.H."/>
            <person name="Luo Y.B."/>
            <person name="Zou S.Q."/>
            <person name="Chen S.P."/>
            <person name="Lan S."/>
            <person name="Tsai W.C."/>
            <person name="Van de Peer Y."/>
            <person name="Liu Z.J."/>
        </authorList>
    </citation>
    <scope>NUCLEOTIDE SEQUENCE [LARGE SCALE GENOMIC DNA]</scope>
    <source>
        <strain evidence="1">Lor287</strain>
    </source>
</reference>
<dbReference type="Proteomes" id="UP001418222">
    <property type="component" value="Unassembled WGS sequence"/>
</dbReference>
<gene>
    <name evidence="1" type="ORF">KSP39_PZI019297</name>
</gene>
<keyword evidence="2" id="KW-1185">Reference proteome</keyword>
<organism evidence="1 2">
    <name type="scientific">Platanthera zijinensis</name>
    <dbReference type="NCBI Taxonomy" id="2320716"/>
    <lineage>
        <taxon>Eukaryota</taxon>
        <taxon>Viridiplantae</taxon>
        <taxon>Streptophyta</taxon>
        <taxon>Embryophyta</taxon>
        <taxon>Tracheophyta</taxon>
        <taxon>Spermatophyta</taxon>
        <taxon>Magnoliopsida</taxon>
        <taxon>Liliopsida</taxon>
        <taxon>Asparagales</taxon>
        <taxon>Orchidaceae</taxon>
        <taxon>Orchidoideae</taxon>
        <taxon>Orchideae</taxon>
        <taxon>Orchidinae</taxon>
        <taxon>Platanthera</taxon>
    </lineage>
</organism>